<dbReference type="PANTHER" id="PTHR13847">
    <property type="entry name" value="SARCOSINE DEHYDROGENASE-RELATED"/>
    <property type="match status" value="1"/>
</dbReference>
<reference evidence="3 4" key="1">
    <citation type="submission" date="2020-04" db="EMBL/GenBank/DDBJ databases">
        <title>Rhodospirillaceae bacterium KN72 isolated from deep sea.</title>
        <authorList>
            <person name="Zhang D.-C."/>
        </authorList>
    </citation>
    <scope>NUCLEOTIDE SEQUENCE [LARGE SCALE GENOMIC DNA]</scope>
    <source>
        <strain evidence="3 4">KN72</strain>
    </source>
</reference>
<evidence type="ECO:0000256" key="1">
    <source>
        <dbReference type="ARBA" id="ARBA00023002"/>
    </source>
</evidence>
<dbReference type="AlphaFoldDB" id="A0A7Y0DYP3"/>
<accession>A0A7Y0DYP3</accession>
<feature type="domain" description="FAD dependent oxidoreductase" evidence="2">
    <location>
        <begin position="6"/>
        <end position="387"/>
    </location>
</feature>
<sequence>MTEQYDAIVIGAGVIGSAVGLELARKGYRTLNIDKLPAAGYGSTSGSCAIIRTYYSTVDGSALAYEGYFYWKNWQDYLGLDDSDDIAVFHECGTMVMKVEANGYMARAKDIADEIGVSYEEWTNNDIRQKMPHYDLRCYHPAKRPEDDGFGEPTGGEVGGALFFPQGGYINDPALSAQNLRAAAENLGGKFKFNAEIVEINKNADGSVSGVTLKDGTRIDAPIVVNVAGPHSAKVNAMAGALDDMKVGTRPYKQEVVHVPMPVEGWYENGWVTSDSDICCYTRPEKGNFLLIGSEDPPCDHQIEVDPDDWDRNFSEQWRVQALRMAQRIPSLGIPSQMKGVTELYDVADDWIPIYDKSCVPGFYMAIGSSGNQYKNAPVAGKMMAELIDAERKGRDHDKDPVQFHMAYTGRNLNIGFFSRLREINKDSTFSVLG</sequence>
<dbReference type="EMBL" id="JABBNT010000002">
    <property type="protein sequence ID" value="NMM44057.1"/>
    <property type="molecule type" value="Genomic_DNA"/>
</dbReference>
<gene>
    <name evidence="3" type="ORF">HH303_06185</name>
</gene>
<dbReference type="SUPFAM" id="SSF51905">
    <property type="entry name" value="FAD/NAD(P)-binding domain"/>
    <property type="match status" value="1"/>
</dbReference>
<evidence type="ECO:0000313" key="4">
    <source>
        <dbReference type="Proteomes" id="UP000539372"/>
    </source>
</evidence>
<dbReference type="Pfam" id="PF01266">
    <property type="entry name" value="DAO"/>
    <property type="match status" value="1"/>
</dbReference>
<dbReference type="InterPro" id="IPR006076">
    <property type="entry name" value="FAD-dep_OxRdtase"/>
</dbReference>
<dbReference type="RefSeq" id="WP_169624366.1">
    <property type="nucleotide sequence ID" value="NZ_JABBNT010000002.1"/>
</dbReference>
<keyword evidence="1" id="KW-0560">Oxidoreductase</keyword>
<dbReference type="Proteomes" id="UP000539372">
    <property type="component" value="Unassembled WGS sequence"/>
</dbReference>
<dbReference type="GO" id="GO:0005737">
    <property type="term" value="C:cytoplasm"/>
    <property type="evidence" value="ECO:0007669"/>
    <property type="project" value="TreeGrafter"/>
</dbReference>
<dbReference type="Gene3D" id="3.50.50.60">
    <property type="entry name" value="FAD/NAD(P)-binding domain"/>
    <property type="match status" value="1"/>
</dbReference>
<organism evidence="3 4">
    <name type="scientific">Pacificispira spongiicola</name>
    <dbReference type="NCBI Taxonomy" id="2729598"/>
    <lineage>
        <taxon>Bacteria</taxon>
        <taxon>Pseudomonadati</taxon>
        <taxon>Pseudomonadota</taxon>
        <taxon>Alphaproteobacteria</taxon>
        <taxon>Rhodospirillales</taxon>
        <taxon>Rhodospirillaceae</taxon>
        <taxon>Pacificispira</taxon>
    </lineage>
</organism>
<dbReference type="InterPro" id="IPR036188">
    <property type="entry name" value="FAD/NAD-bd_sf"/>
</dbReference>
<dbReference type="GO" id="GO:0016491">
    <property type="term" value="F:oxidoreductase activity"/>
    <property type="evidence" value="ECO:0007669"/>
    <property type="project" value="UniProtKB-KW"/>
</dbReference>
<evidence type="ECO:0000259" key="2">
    <source>
        <dbReference type="Pfam" id="PF01266"/>
    </source>
</evidence>
<comment type="caution">
    <text evidence="3">The sequence shown here is derived from an EMBL/GenBank/DDBJ whole genome shotgun (WGS) entry which is preliminary data.</text>
</comment>
<dbReference type="PANTHER" id="PTHR13847:SF287">
    <property type="entry name" value="FAD-DEPENDENT OXIDOREDUCTASE DOMAIN-CONTAINING PROTEIN 1"/>
    <property type="match status" value="1"/>
</dbReference>
<evidence type="ECO:0000313" key="3">
    <source>
        <dbReference type="EMBL" id="NMM44057.1"/>
    </source>
</evidence>
<keyword evidence="4" id="KW-1185">Reference proteome</keyword>
<name>A0A7Y0DYP3_9PROT</name>
<dbReference type="Gene3D" id="3.30.9.10">
    <property type="entry name" value="D-Amino Acid Oxidase, subunit A, domain 2"/>
    <property type="match status" value="1"/>
</dbReference>
<protein>
    <submittedName>
        <fullName evidence="3">FAD-binding oxidoreductase</fullName>
    </submittedName>
</protein>
<proteinExistence type="predicted"/>